<feature type="domain" description="Protein FecR C-terminal" evidence="3">
    <location>
        <begin position="293"/>
        <end position="359"/>
    </location>
</feature>
<feature type="transmembrane region" description="Helical" evidence="1">
    <location>
        <begin position="71"/>
        <end position="89"/>
    </location>
</feature>
<dbReference type="EMBL" id="JADPVI010000001">
    <property type="protein sequence ID" value="MBF8455679.1"/>
    <property type="molecule type" value="Genomic_DNA"/>
</dbReference>
<evidence type="ECO:0000259" key="3">
    <source>
        <dbReference type="Pfam" id="PF16344"/>
    </source>
</evidence>
<dbReference type="PANTHER" id="PTHR30273">
    <property type="entry name" value="PERIPLASMIC SIGNAL SENSOR AND SIGMA FACTOR ACTIVATOR FECR-RELATED"/>
    <property type="match status" value="1"/>
</dbReference>
<protein>
    <submittedName>
        <fullName evidence="4">FecR domain-containing protein</fullName>
    </submittedName>
</protein>
<keyword evidence="1" id="KW-1133">Transmembrane helix</keyword>
<dbReference type="Pfam" id="PF04773">
    <property type="entry name" value="FecR"/>
    <property type="match status" value="1"/>
</dbReference>
<keyword evidence="1" id="KW-0812">Transmembrane</keyword>
<dbReference type="PIRSF" id="PIRSF018266">
    <property type="entry name" value="FecR"/>
    <property type="match status" value="1"/>
</dbReference>
<dbReference type="Pfam" id="PF16344">
    <property type="entry name" value="FecR_C"/>
    <property type="match status" value="1"/>
</dbReference>
<dbReference type="Gene3D" id="2.60.120.1440">
    <property type="match status" value="1"/>
</dbReference>
<dbReference type="PANTHER" id="PTHR30273:SF2">
    <property type="entry name" value="PROTEIN FECR"/>
    <property type="match status" value="1"/>
</dbReference>
<gene>
    <name evidence="4" type="ORF">IV494_00655</name>
</gene>
<dbReference type="InterPro" id="IPR032508">
    <property type="entry name" value="FecR_C"/>
</dbReference>
<organism evidence="4 5">
    <name type="scientific">Kaistella gelatinilytica</name>
    <dbReference type="NCBI Taxonomy" id="2787636"/>
    <lineage>
        <taxon>Bacteria</taxon>
        <taxon>Pseudomonadati</taxon>
        <taxon>Bacteroidota</taxon>
        <taxon>Flavobacteriia</taxon>
        <taxon>Flavobacteriales</taxon>
        <taxon>Weeksellaceae</taxon>
        <taxon>Chryseobacterium group</taxon>
        <taxon>Kaistella</taxon>
    </lineage>
</organism>
<sequence length="364" mass="40984">MSENPEIFKIITDYFSGEISEGDKQILDEWLKDASNKKEFKAYAKANFLYIAEPDYKVETKGKVISLFNRNFLKIAAIFVLLLAVGVIWKLNIPKTSAPSTEFISIAVNGDYKVFENSSQQKFLTDTDDVKLASLENGTLRLLKNTTTNNLTINVPNGKNLKVLLTDGTEILLNAGTEIGFNSNFVKDHSRKINLKGQAFFEVAKDKSNPFYVITDQFTTKVLGTKFNISSYKNENEAFVNLVEGKIEVSGTKIPTQKILAPGQKISFSPEIKTPVVEAAKPNQDMDWLNKEIAFENNTTDEVLSKIERVYGLQIVRNRVEVENFHFSGTFKIENLDQITNTLQILLNCKIQKDGSKLILISKN</sequence>
<dbReference type="InterPro" id="IPR006860">
    <property type="entry name" value="FecR"/>
</dbReference>
<dbReference type="Gene3D" id="3.55.50.30">
    <property type="match status" value="1"/>
</dbReference>
<evidence type="ECO:0000313" key="4">
    <source>
        <dbReference type="EMBL" id="MBF8455679.1"/>
    </source>
</evidence>
<proteinExistence type="predicted"/>
<keyword evidence="1" id="KW-0472">Membrane</keyword>
<feature type="domain" description="FecR protein" evidence="2">
    <location>
        <begin position="152"/>
        <end position="248"/>
    </location>
</feature>
<evidence type="ECO:0000259" key="2">
    <source>
        <dbReference type="Pfam" id="PF04773"/>
    </source>
</evidence>
<keyword evidence="5" id="KW-1185">Reference proteome</keyword>
<dbReference type="RefSeq" id="WP_196078248.1">
    <property type="nucleotide sequence ID" value="NZ_JADPVI010000001.1"/>
</dbReference>
<reference evidence="4 5" key="1">
    <citation type="submission" date="2020-11" db="EMBL/GenBank/DDBJ databases">
        <title>Kaistella gelatinilytica sp. nov., a flavobacterium isolated from Antarctic Soil.</title>
        <authorList>
            <person name="Li J."/>
        </authorList>
    </citation>
    <scope>NUCLEOTIDE SEQUENCE [LARGE SCALE GENOMIC DNA]</scope>
    <source>
        <strain evidence="4 5">G5-32</strain>
    </source>
</reference>
<dbReference type="InterPro" id="IPR012373">
    <property type="entry name" value="Ferrdict_sens_TM"/>
</dbReference>
<evidence type="ECO:0000313" key="5">
    <source>
        <dbReference type="Proteomes" id="UP000660070"/>
    </source>
</evidence>
<name>A0ABS0F7J7_9FLAO</name>
<accession>A0ABS0F7J7</accession>
<dbReference type="Proteomes" id="UP000660070">
    <property type="component" value="Unassembled WGS sequence"/>
</dbReference>
<comment type="caution">
    <text evidence="4">The sequence shown here is derived from an EMBL/GenBank/DDBJ whole genome shotgun (WGS) entry which is preliminary data.</text>
</comment>
<evidence type="ECO:0000256" key="1">
    <source>
        <dbReference type="SAM" id="Phobius"/>
    </source>
</evidence>